<reference evidence="1" key="2">
    <citation type="submission" date="2020-11" db="EMBL/GenBank/DDBJ databases">
        <authorList>
            <person name="McCartney M.A."/>
            <person name="Auch B."/>
            <person name="Kono T."/>
            <person name="Mallez S."/>
            <person name="Becker A."/>
            <person name="Gohl D.M."/>
            <person name="Silverstein K.A.T."/>
            <person name="Koren S."/>
            <person name="Bechman K.B."/>
            <person name="Herman A."/>
            <person name="Abrahante J.E."/>
            <person name="Garbe J."/>
        </authorList>
    </citation>
    <scope>NUCLEOTIDE SEQUENCE</scope>
    <source>
        <strain evidence="1">Duluth1</strain>
        <tissue evidence="1">Whole animal</tissue>
    </source>
</reference>
<protein>
    <submittedName>
        <fullName evidence="1">Uncharacterized protein</fullName>
    </submittedName>
</protein>
<proteinExistence type="predicted"/>
<evidence type="ECO:0000313" key="1">
    <source>
        <dbReference type="EMBL" id="KAH3803334.1"/>
    </source>
</evidence>
<sequence>MNTAKFDRILHAARASYKRNYTLNTVVVVFFNKNSPIYKKFPFPRAAEPFPQSSYITWKKKMTHLIFKLSQCLTQTRQQTQSSAHTIELTWSDYVLIPTFENHHEGIAILNEQECDPPPRSVRRVAEDFPLLIVMHQLESHLHSYVAVITNSLDHQISWLLADIDAPVEDLRGLLAGIDAPVIQELEPYSRPYFGREFITNSLDHQISWLLADIDAPVEDLRGLLAGIDAPVIQELEPYSRYSSIDLSWLSPDVVNVSQPCVNYKFRNLLSNMEVGVLCKLLQFQLDHNTVALKTSTTPPTDNWKPLVYVVALLTMARVDVSSFPSISETCMVNWLKLIEASYQCTYRRSQQHC</sequence>
<dbReference type="Proteomes" id="UP000828390">
    <property type="component" value="Unassembled WGS sequence"/>
</dbReference>
<comment type="caution">
    <text evidence="1">The sequence shown here is derived from an EMBL/GenBank/DDBJ whole genome shotgun (WGS) entry which is preliminary data.</text>
</comment>
<gene>
    <name evidence="1" type="ORF">DPMN_131592</name>
</gene>
<dbReference type="EMBL" id="JAIWYP010000006">
    <property type="protein sequence ID" value="KAH3803334.1"/>
    <property type="molecule type" value="Genomic_DNA"/>
</dbReference>
<organism evidence="1 2">
    <name type="scientific">Dreissena polymorpha</name>
    <name type="common">Zebra mussel</name>
    <name type="synonym">Mytilus polymorpha</name>
    <dbReference type="NCBI Taxonomy" id="45954"/>
    <lineage>
        <taxon>Eukaryota</taxon>
        <taxon>Metazoa</taxon>
        <taxon>Spiralia</taxon>
        <taxon>Lophotrochozoa</taxon>
        <taxon>Mollusca</taxon>
        <taxon>Bivalvia</taxon>
        <taxon>Autobranchia</taxon>
        <taxon>Heteroconchia</taxon>
        <taxon>Euheterodonta</taxon>
        <taxon>Imparidentia</taxon>
        <taxon>Neoheterodontei</taxon>
        <taxon>Myida</taxon>
        <taxon>Dreissenoidea</taxon>
        <taxon>Dreissenidae</taxon>
        <taxon>Dreissena</taxon>
    </lineage>
</organism>
<dbReference type="AlphaFoldDB" id="A0A9D4FQ07"/>
<accession>A0A9D4FQ07</accession>
<reference evidence="1" key="1">
    <citation type="journal article" date="2019" name="bioRxiv">
        <title>The Genome of the Zebra Mussel, Dreissena polymorpha: A Resource for Invasive Species Research.</title>
        <authorList>
            <person name="McCartney M.A."/>
            <person name="Auch B."/>
            <person name="Kono T."/>
            <person name="Mallez S."/>
            <person name="Zhang Y."/>
            <person name="Obille A."/>
            <person name="Becker A."/>
            <person name="Abrahante J.E."/>
            <person name="Garbe J."/>
            <person name="Badalamenti J.P."/>
            <person name="Herman A."/>
            <person name="Mangelson H."/>
            <person name="Liachko I."/>
            <person name="Sullivan S."/>
            <person name="Sone E.D."/>
            <person name="Koren S."/>
            <person name="Silverstein K.A.T."/>
            <person name="Beckman K.B."/>
            <person name="Gohl D.M."/>
        </authorList>
    </citation>
    <scope>NUCLEOTIDE SEQUENCE</scope>
    <source>
        <strain evidence="1">Duluth1</strain>
        <tissue evidence="1">Whole animal</tissue>
    </source>
</reference>
<name>A0A9D4FQ07_DREPO</name>
<evidence type="ECO:0000313" key="2">
    <source>
        <dbReference type="Proteomes" id="UP000828390"/>
    </source>
</evidence>
<keyword evidence="2" id="KW-1185">Reference proteome</keyword>